<dbReference type="EC" id="5.2.1.8" evidence="6"/>
<dbReference type="Gene3D" id="3.10.50.40">
    <property type="match status" value="1"/>
</dbReference>
<reference evidence="10" key="1">
    <citation type="submission" date="2017-09" db="EMBL/GenBank/DDBJ databases">
        <title>The Reconstruction of 2,631 Draft Metagenome-Assembled Genomes from the Global Oceans.</title>
        <authorList>
            <person name="Tully B.J."/>
            <person name="Graham E.D."/>
            <person name="Heidelberg J.F."/>
        </authorList>
    </citation>
    <scope>NUCLEOTIDE SEQUENCE [LARGE SCALE GENOMIC DNA]</scope>
</reference>
<dbReference type="Pfam" id="PF00254">
    <property type="entry name" value="FKBP_C"/>
    <property type="match status" value="1"/>
</dbReference>
<dbReference type="FunFam" id="3.10.50.40:FF:000006">
    <property type="entry name" value="Peptidyl-prolyl cis-trans isomerase"/>
    <property type="match status" value="1"/>
</dbReference>
<protein>
    <recommendedName>
        <fullName evidence="6">Peptidyl-prolyl cis-trans isomerase</fullName>
        <ecNumber evidence="6">5.2.1.8</ecNumber>
    </recommendedName>
</protein>
<dbReference type="InterPro" id="IPR001179">
    <property type="entry name" value="PPIase_FKBP_dom"/>
</dbReference>
<evidence type="ECO:0000256" key="5">
    <source>
        <dbReference type="PROSITE-ProRule" id="PRU00277"/>
    </source>
</evidence>
<evidence type="ECO:0000256" key="3">
    <source>
        <dbReference type="ARBA" id="ARBA00023110"/>
    </source>
</evidence>
<proteinExistence type="inferred from homology"/>
<dbReference type="EMBL" id="NZEX01000020">
    <property type="protein sequence ID" value="MAH62241.1"/>
    <property type="molecule type" value="Genomic_DNA"/>
</dbReference>
<feature type="domain" description="PPIase FKBP-type" evidence="8">
    <location>
        <begin position="70"/>
        <end position="160"/>
    </location>
</feature>
<organism evidence="9 10">
    <name type="scientific">SAR324 cluster bacterium</name>
    <dbReference type="NCBI Taxonomy" id="2024889"/>
    <lineage>
        <taxon>Bacteria</taxon>
        <taxon>Deltaproteobacteria</taxon>
        <taxon>SAR324 cluster</taxon>
    </lineage>
</organism>
<accession>A0A2D6YGD3</accession>
<evidence type="ECO:0000259" key="8">
    <source>
        <dbReference type="PROSITE" id="PS50059"/>
    </source>
</evidence>
<evidence type="ECO:0000256" key="2">
    <source>
        <dbReference type="ARBA" id="ARBA00006577"/>
    </source>
</evidence>
<evidence type="ECO:0000256" key="4">
    <source>
        <dbReference type="ARBA" id="ARBA00023235"/>
    </source>
</evidence>
<dbReference type="Proteomes" id="UP000226525">
    <property type="component" value="Unassembled WGS sequence"/>
</dbReference>
<dbReference type="PANTHER" id="PTHR43811">
    <property type="entry name" value="FKBP-TYPE PEPTIDYL-PROLYL CIS-TRANS ISOMERASE FKPA"/>
    <property type="match status" value="1"/>
</dbReference>
<evidence type="ECO:0000256" key="7">
    <source>
        <dbReference type="SAM" id="MobiDB-lite"/>
    </source>
</evidence>
<gene>
    <name evidence="9" type="ORF">CMN54_02075</name>
</gene>
<feature type="compositionally biased region" description="Polar residues" evidence="7">
    <location>
        <begin position="1"/>
        <end position="13"/>
    </location>
</feature>
<feature type="compositionally biased region" description="Basic and acidic residues" evidence="7">
    <location>
        <begin position="21"/>
        <end position="36"/>
    </location>
</feature>
<keyword evidence="4 5" id="KW-0413">Isomerase</keyword>
<evidence type="ECO:0000256" key="6">
    <source>
        <dbReference type="RuleBase" id="RU003915"/>
    </source>
</evidence>
<dbReference type="InterPro" id="IPR046357">
    <property type="entry name" value="PPIase_dom_sf"/>
</dbReference>
<feature type="region of interest" description="Disordered" evidence="7">
    <location>
        <begin position="1"/>
        <end position="41"/>
    </location>
</feature>
<dbReference type="PANTHER" id="PTHR43811:SF19">
    <property type="entry name" value="39 KDA FK506-BINDING NUCLEAR PROTEIN"/>
    <property type="match status" value="1"/>
</dbReference>
<evidence type="ECO:0000313" key="9">
    <source>
        <dbReference type="EMBL" id="MAH62241.1"/>
    </source>
</evidence>
<dbReference type="GO" id="GO:0003755">
    <property type="term" value="F:peptidyl-prolyl cis-trans isomerase activity"/>
    <property type="evidence" value="ECO:0007669"/>
    <property type="project" value="UniProtKB-UniRule"/>
</dbReference>
<dbReference type="SUPFAM" id="SSF54534">
    <property type="entry name" value="FKBP-like"/>
    <property type="match status" value="1"/>
</dbReference>
<dbReference type="AlphaFoldDB" id="A0A2D6YGD3"/>
<name>A0A2D6YGD3_9DELT</name>
<comment type="catalytic activity">
    <reaction evidence="1 5 6">
        <text>[protein]-peptidylproline (omega=180) = [protein]-peptidylproline (omega=0)</text>
        <dbReference type="Rhea" id="RHEA:16237"/>
        <dbReference type="Rhea" id="RHEA-COMP:10747"/>
        <dbReference type="Rhea" id="RHEA-COMP:10748"/>
        <dbReference type="ChEBI" id="CHEBI:83833"/>
        <dbReference type="ChEBI" id="CHEBI:83834"/>
        <dbReference type="EC" id="5.2.1.8"/>
    </reaction>
</comment>
<keyword evidence="3 5" id="KW-0697">Rotamase</keyword>
<comment type="similarity">
    <text evidence="2 6">Belongs to the FKBP-type PPIase family.</text>
</comment>
<dbReference type="PROSITE" id="PS50059">
    <property type="entry name" value="FKBP_PPIASE"/>
    <property type="match status" value="1"/>
</dbReference>
<evidence type="ECO:0000256" key="1">
    <source>
        <dbReference type="ARBA" id="ARBA00000971"/>
    </source>
</evidence>
<sequence length="177" mass="19312">MNISNNTFTNLRTKYTPPVTDEGKQGEEANGVKEENPPPELAMDASFKKLPGGLMVYVEELGKGEKVETGSKLSVHYEGWLASDFTKFDSSIDKGRPFEYNHGEGMVIKGWEKSMEGARVGTKLQLKIPAKLAYGTSGMSGAGIPPNADLIFKLEILAVEKPVEDSKKSPNLVDLYA</sequence>
<evidence type="ECO:0000313" key="10">
    <source>
        <dbReference type="Proteomes" id="UP000226525"/>
    </source>
</evidence>
<comment type="caution">
    <text evidence="9">The sequence shown here is derived from an EMBL/GenBank/DDBJ whole genome shotgun (WGS) entry which is preliminary data.</text>
</comment>